<dbReference type="Pfam" id="PF06042">
    <property type="entry name" value="NTP_transf_6"/>
    <property type="match status" value="1"/>
</dbReference>
<dbReference type="InterPro" id="IPR009267">
    <property type="entry name" value="NTP_transf_6"/>
</dbReference>
<gene>
    <name evidence="1" type="ORF">PG915_09385</name>
</gene>
<organism evidence="1">
    <name type="scientific">Vibrio chaetopteri</name>
    <dbReference type="NCBI Taxonomy" id="3016528"/>
    <lineage>
        <taxon>Bacteria</taxon>
        <taxon>Pseudomonadati</taxon>
        <taxon>Pseudomonadota</taxon>
        <taxon>Gammaproteobacteria</taxon>
        <taxon>Vibrionales</taxon>
        <taxon>Vibrionaceae</taxon>
        <taxon>Vibrio</taxon>
    </lineage>
</organism>
<reference evidence="1" key="1">
    <citation type="submission" date="2023-01" db="EMBL/GenBank/DDBJ databases">
        <title>Vibrio sp. CB1-14 genome sequencing.</title>
        <authorList>
            <person name="Otstavnykh N."/>
            <person name="Isaeva M."/>
            <person name="Meleshko D."/>
        </authorList>
    </citation>
    <scope>NUCLEOTIDE SEQUENCE</scope>
    <source>
        <strain evidence="1">CB1-14</strain>
    </source>
</reference>
<evidence type="ECO:0000313" key="1">
    <source>
        <dbReference type="EMBL" id="XCD14819.1"/>
    </source>
</evidence>
<dbReference type="EMBL" id="CP115920">
    <property type="protein sequence ID" value="XCD14819.1"/>
    <property type="molecule type" value="Genomic_DNA"/>
</dbReference>
<proteinExistence type="predicted"/>
<dbReference type="RefSeq" id="WP_353496289.1">
    <property type="nucleotide sequence ID" value="NZ_CP115920.1"/>
</dbReference>
<sequence length="184" mass="21566">MQQILDLIKQDPIRLSVLEQVRRLDLPQCYVAAGFLRNLVWDHLHNKPVATPLNDIDVIYFDERESNPNAYLDYQHQLSTAMPQLEWQVRNQALMHQRNGDGPYTSTLHAMSFWPEKETAVGIRKLAENEFECIAAFGFETLLFGQITHNPKRDRSIFLQRVEEKQWLTKWSQLKVITGNMNEN</sequence>
<name>A0AAU8BGD6_9VIBR</name>
<protein>
    <submittedName>
        <fullName evidence="1">Nucleotidyltransferase family protein</fullName>
    </submittedName>
</protein>
<dbReference type="KEGG" id="vck:PG915_09385"/>
<accession>A0AAU8BGD6</accession>
<dbReference type="PANTHER" id="PTHR39166:SF1">
    <property type="entry name" value="BLL1166 PROTEIN"/>
    <property type="match status" value="1"/>
</dbReference>
<dbReference type="AlphaFoldDB" id="A0AAU8BGD6"/>
<dbReference type="PANTHER" id="PTHR39166">
    <property type="entry name" value="BLL1166 PROTEIN"/>
    <property type="match status" value="1"/>
</dbReference>